<name>A0A917I620_9HYPH</name>
<organism evidence="2 3">
    <name type="scientific">Alsobacter metallidurans</name>
    <dbReference type="NCBI Taxonomy" id="340221"/>
    <lineage>
        <taxon>Bacteria</taxon>
        <taxon>Pseudomonadati</taxon>
        <taxon>Pseudomonadota</taxon>
        <taxon>Alphaproteobacteria</taxon>
        <taxon>Hyphomicrobiales</taxon>
        <taxon>Alsobacteraceae</taxon>
        <taxon>Alsobacter</taxon>
    </lineage>
</organism>
<gene>
    <name evidence="2" type="ORF">GCM10007036_16590</name>
</gene>
<dbReference type="EMBL" id="BMES01000001">
    <property type="protein sequence ID" value="GGH16140.1"/>
    <property type="molecule type" value="Genomic_DNA"/>
</dbReference>
<reference evidence="2" key="2">
    <citation type="submission" date="2020-09" db="EMBL/GenBank/DDBJ databases">
        <authorList>
            <person name="Sun Q."/>
            <person name="Zhou Y."/>
        </authorList>
    </citation>
    <scope>NUCLEOTIDE SEQUENCE</scope>
    <source>
        <strain evidence="2">CGMCC 1.12214</strain>
    </source>
</reference>
<sequence length="890" mass="92396">MTDDAWSSFTPAPAADPWASFTPAPPATVAPKANVAVDMAKSFGTGAALRQPASVIGAPRDVAGLITGPAMDGVLSVGNQIRSLLGLEPTVPTPAQREGMRRIGRAMTPNMGLGGSADVQKTIEDNVTGEWHKPQTTAGQYAQTLGDFTGPGAIPARAARAAPTAGAFLRNMAAELTGNVVAPALLSETAGQLTHGTSAEPWARVLGAAAGNVGTAAMRSAYAPENVVRRATGDMTDAQWQRARELAANPHGVRLTGPEAIAQATGGASGLPNVQRVVEGSVDGRARSGPFFAARPGQVDDAVGQWLNSIAPQSSNPSQLGPKAASAAGRAIEQTTEGQALIDAVLGTGPRTTPMQAGAEIQAPLRQIFDRRSGMRDAIGDAEYTAARAAEPRMPVADIQPETVRSERPVYSIRPTAADEAARTSAGMAPVRTDTPPQPVAMESLTGPSAIQVDPRPFMRHIDEALVHEKGPTADALSEIRQSVMGPNGVDTSVTGLDNLRGAMNARIAAAKQVGDGHTAEKVLLAQKELDRVLESVPEYARARTGFQAGSAPLEPFENPAVSRLIERDAYDRNFTTTPENVPATLEAGGPTAARAFNEVAPANARVAYENYLSTKIMDSVTDANGVVNPDRLALALRDNQDLLSQYPAVAERLAAVPRADAGLAGVRAGPLGQVSRATTTQEAGATILPHNPMSGSGPETADAVARLLAQDADATRGVVRQNLADRYGRAATDTMEGNREFAGAKFRNDVAGSDPRREVLDAVLNGIPGGPAASSTDALLEVLQATGRRKPIGSATEFNRSLNAELGDGSLGAQSALALRSLGTSLITNAADAARRATMRRSIGTLADMFLDQNSVDLIRAAAARGAPVNYGEAIARTGGQIAQMFEAR</sequence>
<feature type="region of interest" description="Disordered" evidence="1">
    <location>
        <begin position="418"/>
        <end position="443"/>
    </location>
</feature>
<keyword evidence="3" id="KW-1185">Reference proteome</keyword>
<reference evidence="2" key="1">
    <citation type="journal article" date="2014" name="Int. J. Syst. Evol. Microbiol.">
        <title>Complete genome sequence of Corynebacterium casei LMG S-19264T (=DSM 44701T), isolated from a smear-ripened cheese.</title>
        <authorList>
            <consortium name="US DOE Joint Genome Institute (JGI-PGF)"/>
            <person name="Walter F."/>
            <person name="Albersmeier A."/>
            <person name="Kalinowski J."/>
            <person name="Ruckert C."/>
        </authorList>
    </citation>
    <scope>NUCLEOTIDE SEQUENCE</scope>
    <source>
        <strain evidence="2">CGMCC 1.12214</strain>
    </source>
</reference>
<proteinExistence type="predicted"/>
<protein>
    <submittedName>
        <fullName evidence="2">Uncharacterized protein</fullName>
    </submittedName>
</protein>
<dbReference type="RefSeq" id="WP_188517170.1">
    <property type="nucleotide sequence ID" value="NZ_BMES01000001.1"/>
</dbReference>
<dbReference type="AlphaFoldDB" id="A0A917I620"/>
<accession>A0A917I620</accession>
<evidence type="ECO:0000256" key="1">
    <source>
        <dbReference type="SAM" id="MobiDB-lite"/>
    </source>
</evidence>
<comment type="caution">
    <text evidence="2">The sequence shown here is derived from an EMBL/GenBank/DDBJ whole genome shotgun (WGS) entry which is preliminary data.</text>
</comment>
<evidence type="ECO:0000313" key="2">
    <source>
        <dbReference type="EMBL" id="GGH16140.1"/>
    </source>
</evidence>
<dbReference type="Proteomes" id="UP000603912">
    <property type="component" value="Unassembled WGS sequence"/>
</dbReference>
<evidence type="ECO:0000313" key="3">
    <source>
        <dbReference type="Proteomes" id="UP000603912"/>
    </source>
</evidence>